<dbReference type="FunFam" id="3.20.10.10:FF:000002">
    <property type="entry name" value="D-alanine aminotransferase"/>
    <property type="match status" value="1"/>
</dbReference>
<evidence type="ECO:0000256" key="5">
    <source>
        <dbReference type="RuleBase" id="RU004106"/>
    </source>
</evidence>
<dbReference type="GO" id="GO:0005829">
    <property type="term" value="C:cytosol"/>
    <property type="evidence" value="ECO:0007669"/>
    <property type="project" value="TreeGrafter"/>
</dbReference>
<dbReference type="InterPro" id="IPR050571">
    <property type="entry name" value="Class-IV_PLP-Dep_Aminotrnsfr"/>
</dbReference>
<dbReference type="CDD" id="cd00449">
    <property type="entry name" value="PLPDE_IV"/>
    <property type="match status" value="1"/>
</dbReference>
<dbReference type="InterPro" id="IPR043132">
    <property type="entry name" value="BCAT-like_C"/>
</dbReference>
<comment type="similarity">
    <text evidence="2 5">Belongs to the class-IV pyridoxal-phosphate-dependent aminotransferase family.</text>
</comment>
<dbReference type="InterPro" id="IPR018300">
    <property type="entry name" value="Aminotrans_IV_CS"/>
</dbReference>
<organism evidence="7 8">
    <name type="scientific">Paenibacillus antri</name>
    <dbReference type="NCBI Taxonomy" id="2582848"/>
    <lineage>
        <taxon>Bacteria</taxon>
        <taxon>Bacillati</taxon>
        <taxon>Bacillota</taxon>
        <taxon>Bacilli</taxon>
        <taxon>Bacillales</taxon>
        <taxon>Paenibacillaceae</taxon>
        <taxon>Paenibacillus</taxon>
    </lineage>
</organism>
<dbReference type="PANTHER" id="PTHR42743:SF11">
    <property type="entry name" value="AMINODEOXYCHORISMATE LYASE"/>
    <property type="match status" value="1"/>
</dbReference>
<evidence type="ECO:0000313" key="7">
    <source>
        <dbReference type="EMBL" id="TLS48626.1"/>
    </source>
</evidence>
<dbReference type="GO" id="GO:0008652">
    <property type="term" value="P:amino acid biosynthetic process"/>
    <property type="evidence" value="ECO:0007669"/>
    <property type="project" value="UniProtKB-ARBA"/>
</dbReference>
<dbReference type="RefSeq" id="WP_138198007.1">
    <property type="nucleotide sequence ID" value="NZ_VCIW01000032.1"/>
</dbReference>
<protein>
    <submittedName>
        <fullName evidence="7">4-amino-4-deoxychorismate lyase</fullName>
    </submittedName>
</protein>
<name>A0A5R9G2V8_9BACL</name>
<sequence length="297" mass="32125">MKLWWNGTIIDETEAVIPITDHGFLYGMGLFETFRTYGGKPFLLDRHVERLRAGCEELRISYEPDASEIGTAIAEALRANGLTDGYVRWSVSAGAAPLGLPSPAGYGAPNVAVMAKSLGTGAPAPKELHVLRLPRNGPEGGVVRRKSFHYMNNVLGKWELAERTASPSAEGLFVDAQGFLAEGIVSNVFWVADGALYTPSLDTGCLPGITRDVVLELAREAGLPVVEGRFAWETLLAADEAFVTNSVQELTPVGVLYDTAGSERKRWAPEAGPVTERLRQSYRKLTGIEGSHTDDHS</sequence>
<evidence type="ECO:0000256" key="6">
    <source>
        <dbReference type="RuleBase" id="RU004516"/>
    </source>
</evidence>
<keyword evidence="7" id="KW-0456">Lyase</keyword>
<dbReference type="Gene3D" id="3.20.10.10">
    <property type="entry name" value="D-amino Acid Aminotransferase, subunit A, domain 2"/>
    <property type="match status" value="1"/>
</dbReference>
<comment type="subunit">
    <text evidence="3">Homodimer.</text>
</comment>
<dbReference type="PROSITE" id="PS00770">
    <property type="entry name" value="AA_TRANSFER_CLASS_4"/>
    <property type="match status" value="1"/>
</dbReference>
<reference evidence="7 8" key="1">
    <citation type="submission" date="2019-05" db="EMBL/GenBank/DDBJ databases">
        <authorList>
            <person name="Narsing Rao M.P."/>
            <person name="Li W.J."/>
        </authorList>
    </citation>
    <scope>NUCLEOTIDE SEQUENCE [LARGE SCALE GENOMIC DNA]</scope>
    <source>
        <strain evidence="7 8">SYSU_K30003</strain>
    </source>
</reference>
<comment type="caution">
    <text evidence="7">The sequence shown here is derived from an EMBL/GenBank/DDBJ whole genome shotgun (WGS) entry which is preliminary data.</text>
</comment>
<accession>A0A5R9G2V8</accession>
<dbReference type="InterPro" id="IPR036038">
    <property type="entry name" value="Aminotransferase-like"/>
</dbReference>
<proteinExistence type="inferred from homology"/>
<dbReference type="InterPro" id="IPR001544">
    <property type="entry name" value="Aminotrans_IV"/>
</dbReference>
<dbReference type="Gene3D" id="3.30.470.10">
    <property type="match status" value="1"/>
</dbReference>
<dbReference type="PANTHER" id="PTHR42743">
    <property type="entry name" value="AMINO-ACID AMINOTRANSFERASE"/>
    <property type="match status" value="1"/>
</dbReference>
<dbReference type="Pfam" id="PF01063">
    <property type="entry name" value="Aminotran_4"/>
    <property type="match status" value="1"/>
</dbReference>
<keyword evidence="8" id="KW-1185">Reference proteome</keyword>
<dbReference type="InterPro" id="IPR043131">
    <property type="entry name" value="BCAT-like_N"/>
</dbReference>
<gene>
    <name evidence="7" type="ORF">FE782_29855</name>
</gene>
<dbReference type="OrthoDB" id="9805628at2"/>
<dbReference type="GO" id="GO:0046394">
    <property type="term" value="P:carboxylic acid biosynthetic process"/>
    <property type="evidence" value="ECO:0007669"/>
    <property type="project" value="UniProtKB-ARBA"/>
</dbReference>
<evidence type="ECO:0000256" key="4">
    <source>
        <dbReference type="ARBA" id="ARBA00022898"/>
    </source>
</evidence>
<dbReference type="AlphaFoldDB" id="A0A5R9G2V8"/>
<dbReference type="Proteomes" id="UP000309676">
    <property type="component" value="Unassembled WGS sequence"/>
</dbReference>
<keyword evidence="4 6" id="KW-0663">Pyridoxal phosphate</keyword>
<comment type="cofactor">
    <cofactor evidence="1 6">
        <name>pyridoxal 5'-phosphate</name>
        <dbReference type="ChEBI" id="CHEBI:597326"/>
    </cofactor>
</comment>
<evidence type="ECO:0000313" key="8">
    <source>
        <dbReference type="Proteomes" id="UP000309676"/>
    </source>
</evidence>
<dbReference type="GO" id="GO:0016829">
    <property type="term" value="F:lyase activity"/>
    <property type="evidence" value="ECO:0007669"/>
    <property type="project" value="UniProtKB-KW"/>
</dbReference>
<dbReference type="EMBL" id="VCIW01000032">
    <property type="protein sequence ID" value="TLS48626.1"/>
    <property type="molecule type" value="Genomic_DNA"/>
</dbReference>
<dbReference type="SUPFAM" id="SSF56752">
    <property type="entry name" value="D-aminoacid aminotransferase-like PLP-dependent enzymes"/>
    <property type="match status" value="1"/>
</dbReference>
<evidence type="ECO:0000256" key="2">
    <source>
        <dbReference type="ARBA" id="ARBA00009320"/>
    </source>
</evidence>
<evidence type="ECO:0000256" key="1">
    <source>
        <dbReference type="ARBA" id="ARBA00001933"/>
    </source>
</evidence>
<evidence type="ECO:0000256" key="3">
    <source>
        <dbReference type="ARBA" id="ARBA00011738"/>
    </source>
</evidence>